<evidence type="ECO:0000259" key="2">
    <source>
        <dbReference type="Pfam" id="PF01261"/>
    </source>
</evidence>
<keyword evidence="1" id="KW-0119">Carbohydrate metabolism</keyword>
<dbReference type="SUPFAM" id="SSF51658">
    <property type="entry name" value="Xylose isomerase-like"/>
    <property type="match status" value="1"/>
</dbReference>
<dbReference type="Proteomes" id="UP001565435">
    <property type="component" value="Unassembled WGS sequence"/>
</dbReference>
<name>A0ABV4EIJ7_BREEP</name>
<evidence type="ECO:0000313" key="3">
    <source>
        <dbReference type="EMBL" id="MEY9258351.1"/>
    </source>
</evidence>
<dbReference type="RefSeq" id="WP_370035544.1">
    <property type="nucleotide sequence ID" value="NZ_JBGBYS010000005.1"/>
</dbReference>
<dbReference type="InterPro" id="IPR013022">
    <property type="entry name" value="Xyl_isomerase-like_TIM-brl"/>
</dbReference>
<keyword evidence="4" id="KW-1185">Reference proteome</keyword>
<sequence>MKYGVYTAILHDRPLPEALTVIKELRLDAAEINVGGFLPPVHMPTIDDILTSDAARDDYLGVFAEAGVELAGLNANGNPLHPNPEIGPPTLSDIERAIKVANRLGQTRVVTMSGLPGADSSATTPSWIVNPWESSLLDIRDAQREAATPVWRELDRLAADNGVQIAIEMHPHNLVFNPATLERLVETIGATNVGAEMDPSHLFWQGIDPVAAIDHLGELVVHAAAKDVRINEAASIHGVLDDRHTRFTGDRITNIRGGAAISAWPAGSSWDFMALGKGHDQDFWNRFVAALARVDPDMAVHIEHEDESLGRIEGLQTAAEVLLTAARNV</sequence>
<keyword evidence="3" id="KW-0413">Isomerase</keyword>
<comment type="caution">
    <text evidence="3">The sequence shown here is derived from an EMBL/GenBank/DDBJ whole genome shotgun (WGS) entry which is preliminary data.</text>
</comment>
<organism evidence="3 4">
    <name type="scientific">Brevibacterium epidermidis</name>
    <dbReference type="NCBI Taxonomy" id="1698"/>
    <lineage>
        <taxon>Bacteria</taxon>
        <taxon>Bacillati</taxon>
        <taxon>Actinomycetota</taxon>
        <taxon>Actinomycetes</taxon>
        <taxon>Micrococcales</taxon>
        <taxon>Brevibacteriaceae</taxon>
        <taxon>Brevibacterium</taxon>
    </lineage>
</organism>
<protein>
    <submittedName>
        <fullName evidence="3">Sugar phosphate isomerase/epimerase</fullName>
    </submittedName>
</protein>
<proteinExistence type="predicted"/>
<dbReference type="EMBL" id="JBGBYS010000005">
    <property type="protein sequence ID" value="MEY9258351.1"/>
    <property type="molecule type" value="Genomic_DNA"/>
</dbReference>
<dbReference type="Pfam" id="PF01261">
    <property type="entry name" value="AP_endonuc_2"/>
    <property type="match status" value="1"/>
</dbReference>
<evidence type="ECO:0000256" key="1">
    <source>
        <dbReference type="ARBA" id="ARBA00023277"/>
    </source>
</evidence>
<dbReference type="PANTHER" id="PTHR12110">
    <property type="entry name" value="HYDROXYPYRUVATE ISOMERASE"/>
    <property type="match status" value="1"/>
</dbReference>
<evidence type="ECO:0000313" key="4">
    <source>
        <dbReference type="Proteomes" id="UP001565435"/>
    </source>
</evidence>
<dbReference type="InterPro" id="IPR050312">
    <property type="entry name" value="IolE/XylAMocC-like"/>
</dbReference>
<gene>
    <name evidence="3" type="ORF">ABH903_001370</name>
</gene>
<reference evidence="3 4" key="1">
    <citation type="submission" date="2024-07" db="EMBL/GenBank/DDBJ databases">
        <title>Mealworm larvae gut microbial communities from Newark, Delaware, USA.</title>
        <authorList>
            <person name="Blenner M."/>
        </authorList>
    </citation>
    <scope>NUCLEOTIDE SEQUENCE [LARGE SCALE GENOMIC DNA]</scope>
    <source>
        <strain evidence="3 4">UD i117</strain>
    </source>
</reference>
<dbReference type="GO" id="GO:0016853">
    <property type="term" value="F:isomerase activity"/>
    <property type="evidence" value="ECO:0007669"/>
    <property type="project" value="UniProtKB-KW"/>
</dbReference>
<dbReference type="Gene3D" id="3.20.20.150">
    <property type="entry name" value="Divalent-metal-dependent TIM barrel enzymes"/>
    <property type="match status" value="1"/>
</dbReference>
<dbReference type="PANTHER" id="PTHR12110:SF21">
    <property type="entry name" value="XYLOSE ISOMERASE-LIKE TIM BARREL DOMAIN-CONTAINING PROTEIN"/>
    <property type="match status" value="1"/>
</dbReference>
<accession>A0ABV4EIJ7</accession>
<dbReference type="InterPro" id="IPR036237">
    <property type="entry name" value="Xyl_isomerase-like_sf"/>
</dbReference>
<feature type="domain" description="Xylose isomerase-like TIM barrel" evidence="2">
    <location>
        <begin position="30"/>
        <end position="322"/>
    </location>
</feature>